<dbReference type="AlphaFoldDB" id="A0A1H8HQF1"/>
<accession>A0A1H8HQF1</accession>
<name>A0A1H8HQF1_9BACT</name>
<feature type="chain" id="PRO_5011760615" evidence="1">
    <location>
        <begin position="24"/>
        <end position="401"/>
    </location>
</feature>
<dbReference type="SUPFAM" id="SSF50969">
    <property type="entry name" value="YVTN repeat-like/Quinoprotein amine dehydrogenase"/>
    <property type="match status" value="1"/>
</dbReference>
<evidence type="ECO:0000313" key="3">
    <source>
        <dbReference type="EMBL" id="SEN58284.1"/>
    </source>
</evidence>
<dbReference type="STRING" id="573321.SAMN04488505_111131"/>
<reference evidence="3 4" key="1">
    <citation type="submission" date="2016-10" db="EMBL/GenBank/DDBJ databases">
        <authorList>
            <person name="de Groot N.N."/>
        </authorList>
    </citation>
    <scope>NUCLEOTIDE SEQUENCE [LARGE SCALE GENOMIC DNA]</scope>
    <source>
        <strain evidence="3 4">DSM 21039</strain>
    </source>
</reference>
<feature type="signal peptide" evidence="1">
    <location>
        <begin position="1"/>
        <end position="23"/>
    </location>
</feature>
<dbReference type="NCBIfam" id="TIGR04183">
    <property type="entry name" value="Por_Secre_tail"/>
    <property type="match status" value="1"/>
</dbReference>
<evidence type="ECO:0000256" key="1">
    <source>
        <dbReference type="SAM" id="SignalP"/>
    </source>
</evidence>
<dbReference type="InterPro" id="IPR026444">
    <property type="entry name" value="Secre_tail"/>
</dbReference>
<keyword evidence="1" id="KW-0732">Signal</keyword>
<gene>
    <name evidence="3" type="ORF">SAMN04488505_111131</name>
</gene>
<dbReference type="InterPro" id="IPR011044">
    <property type="entry name" value="Quino_amine_DH_bsu"/>
</dbReference>
<feature type="domain" description="Secretion system C-terminal sorting" evidence="2">
    <location>
        <begin position="318"/>
        <end position="398"/>
    </location>
</feature>
<proteinExistence type="predicted"/>
<keyword evidence="4" id="KW-1185">Reference proteome</keyword>
<dbReference type="Pfam" id="PF18962">
    <property type="entry name" value="Por_Secre_tail"/>
    <property type="match status" value="1"/>
</dbReference>
<dbReference type="RefSeq" id="WP_089920235.1">
    <property type="nucleotide sequence ID" value="NZ_FOBB01000011.1"/>
</dbReference>
<evidence type="ECO:0000259" key="2">
    <source>
        <dbReference type="Pfam" id="PF18962"/>
    </source>
</evidence>
<dbReference type="EMBL" id="FOBB01000011">
    <property type="protein sequence ID" value="SEN58284.1"/>
    <property type="molecule type" value="Genomic_DNA"/>
</dbReference>
<dbReference type="SUPFAM" id="SSF101898">
    <property type="entry name" value="NHL repeat"/>
    <property type="match status" value="1"/>
</dbReference>
<protein>
    <submittedName>
        <fullName evidence="3">Por secretion system C-terminal sorting domain-containing protein</fullName>
    </submittedName>
</protein>
<organism evidence="3 4">
    <name type="scientific">Chitinophaga rupis</name>
    <dbReference type="NCBI Taxonomy" id="573321"/>
    <lineage>
        <taxon>Bacteria</taxon>
        <taxon>Pseudomonadati</taxon>
        <taxon>Bacteroidota</taxon>
        <taxon>Chitinophagia</taxon>
        <taxon>Chitinophagales</taxon>
        <taxon>Chitinophagaceae</taxon>
        <taxon>Chitinophaga</taxon>
    </lineage>
</organism>
<sequence>MKPITLLKLFLFSCLLTCFTAQAQHKSAAYAITADSIGGLNWNVMRVIDINSGSAINQLGKAPAAPAAALQAKVNANAGRVAACAFDKATHRLFFATMQTNQLYAVNLNTAGSTPVKVADLSFNDPFVSHPEENNITRMVIGADGNGYALTNDADHLFVFATTGQQVRFRDLGSLKDAAANGTNSIHAFCTGWGGDLVADKYGFLYLINIYNRVFKIDVSKMEATYTGTIQGLPAGFYTNGAAVNDDGQIMLGCSTASKSYYQFDIASMTATALPNQHNDVYNASDLASANLLFQDNARDIVSVSPDKMDINGDDISIWPNPVPVQGNTFNVAFNTLDKGDYIVQLVDMDGKVVASKPVKLGSKRQTIAINYGGGISGGLYVVQVLNSSNVTKTARKIFVL</sequence>
<dbReference type="OrthoDB" id="621743at2"/>
<dbReference type="Proteomes" id="UP000198984">
    <property type="component" value="Unassembled WGS sequence"/>
</dbReference>
<evidence type="ECO:0000313" key="4">
    <source>
        <dbReference type="Proteomes" id="UP000198984"/>
    </source>
</evidence>